<feature type="chain" id="PRO_5016448108" description="SsuA/THI5-like domain-containing protein" evidence="1">
    <location>
        <begin position="35"/>
        <end position="327"/>
    </location>
</feature>
<dbReference type="RefSeq" id="WP_111420130.1">
    <property type="nucleotide sequence ID" value="NZ_NPEX01000112.1"/>
</dbReference>
<keyword evidence="4" id="KW-1185">Reference proteome</keyword>
<proteinExistence type="predicted"/>
<dbReference type="AlphaFoldDB" id="A0A327KXL7"/>
<gene>
    <name evidence="3" type="ORF">CH341_16560</name>
</gene>
<dbReference type="Gene3D" id="3.40.190.10">
    <property type="entry name" value="Periplasmic binding protein-like II"/>
    <property type="match status" value="2"/>
</dbReference>
<feature type="signal peptide" evidence="1">
    <location>
        <begin position="1"/>
        <end position="34"/>
    </location>
</feature>
<name>A0A327KXL7_9BRAD</name>
<evidence type="ECO:0000313" key="3">
    <source>
        <dbReference type="EMBL" id="RAI43011.1"/>
    </source>
</evidence>
<sequence>MRQMPLHLPKTARLWMTLALVATTLAAAPRPALSQTVLKFGTANVNEGLLPLQVAIDQGFLKAEGIQAEYVNFQGGGPAVQAFVGGSIDFCVCAADHILRLASRGFDPRIIVGLDERHAYALLAKADRPYTDLASLKGKRIGITAPGSLTDNTIRWALTSAGLNAERDVEIIKAGIGASMKAALTSDQVDAGTVASTEILEFTRNGQFKIVLDWRPSPYPSLLVIGRERWVTAHPEVARGLVRAVGKAARLIQENPAIAVQSVKTLYPSYSTERAEEVAQAAKQRLTPDGSVSTAGFDTMQDIVLLSDTTLKRVNKADVDLQPNLSR</sequence>
<reference evidence="3 4" key="1">
    <citation type="submission" date="2017-07" db="EMBL/GenBank/DDBJ databases">
        <title>Draft Genome Sequences of Select Purple Nonsulfur Bacteria.</title>
        <authorList>
            <person name="Lasarre B."/>
            <person name="Mckinlay J.B."/>
        </authorList>
    </citation>
    <scope>NUCLEOTIDE SEQUENCE [LARGE SCALE GENOMIC DNA]</scope>
    <source>
        <strain evidence="3 4">DSM 5909</strain>
    </source>
</reference>
<evidence type="ECO:0000259" key="2">
    <source>
        <dbReference type="Pfam" id="PF09084"/>
    </source>
</evidence>
<protein>
    <recommendedName>
        <fullName evidence="2">SsuA/THI5-like domain-containing protein</fullName>
    </recommendedName>
</protein>
<dbReference type="Pfam" id="PF09084">
    <property type="entry name" value="NMT1"/>
    <property type="match status" value="1"/>
</dbReference>
<dbReference type="Proteomes" id="UP000249130">
    <property type="component" value="Unassembled WGS sequence"/>
</dbReference>
<keyword evidence="1" id="KW-0732">Signal</keyword>
<dbReference type="InterPro" id="IPR015168">
    <property type="entry name" value="SsuA/THI5"/>
</dbReference>
<dbReference type="OrthoDB" id="5348911at2"/>
<evidence type="ECO:0000256" key="1">
    <source>
        <dbReference type="SAM" id="SignalP"/>
    </source>
</evidence>
<dbReference type="CDD" id="cd01008">
    <property type="entry name" value="PBP2_NrtA_SsuA_CpmA_like"/>
    <property type="match status" value="1"/>
</dbReference>
<organism evidence="3 4">
    <name type="scientific">Rhodoplanes roseus</name>
    <dbReference type="NCBI Taxonomy" id="29409"/>
    <lineage>
        <taxon>Bacteria</taxon>
        <taxon>Pseudomonadati</taxon>
        <taxon>Pseudomonadota</taxon>
        <taxon>Alphaproteobacteria</taxon>
        <taxon>Hyphomicrobiales</taxon>
        <taxon>Nitrobacteraceae</taxon>
        <taxon>Rhodoplanes</taxon>
    </lineage>
</organism>
<dbReference type="EMBL" id="NPEX01000112">
    <property type="protein sequence ID" value="RAI43011.1"/>
    <property type="molecule type" value="Genomic_DNA"/>
</dbReference>
<feature type="domain" description="SsuA/THI5-like" evidence="2">
    <location>
        <begin position="50"/>
        <end position="257"/>
    </location>
</feature>
<accession>A0A327KXL7</accession>
<comment type="caution">
    <text evidence="3">The sequence shown here is derived from an EMBL/GenBank/DDBJ whole genome shotgun (WGS) entry which is preliminary data.</text>
</comment>
<dbReference type="PANTHER" id="PTHR30024">
    <property type="entry name" value="ALIPHATIC SULFONATES-BINDING PROTEIN-RELATED"/>
    <property type="match status" value="1"/>
</dbReference>
<evidence type="ECO:0000313" key="4">
    <source>
        <dbReference type="Proteomes" id="UP000249130"/>
    </source>
</evidence>
<dbReference type="SUPFAM" id="SSF53850">
    <property type="entry name" value="Periplasmic binding protein-like II"/>
    <property type="match status" value="1"/>
</dbReference>